<sequence>MHSLSLNWDPKQSFIFHHFPCFSLLNSEFQSIGEIAMAVDIDVVSKETVKPSSPTPDHHRRYGLSFLDQVTVDVYNPMIYFYSAGSATAAEISDHLKESLSTVLSHYYPLAGRVNYDELFIDCNDAGVPFIETRVNCRLSDVMNTAFPTELNKLLPFELDALDDVSMGVQLNVFECGGVAVGICISHKISDALSFFIVVNGWAAVCRGEKEALETHLSASELFPPNKTPIYNTRTSIFRQRVAKRYQIDAASIETIRAQYAEYFAMENQRRPSRVEALSAFLYGRFIAAIKGASNSNPANGSSESEKKIFLVCHAVNIRSRLDPPVPDYAFGNYYRATFAVPSETILNDDYCYDLVKLARDEIAKIDKSYLERLQESSKFLEAMKKAASQFSTGELISCSFTSLCRMPIYDADFGWGKPAWISSPALIFKNLFVLMDKKDGDGVDVYVHLKPENMEILESDEKFLKYAKLPSN</sequence>
<comment type="caution">
    <text evidence="4">The sequence shown here is derived from an EMBL/GenBank/DDBJ whole genome shotgun (WGS) entry which is preliminary data.</text>
</comment>
<reference evidence="4 5" key="1">
    <citation type="journal article" date="2021" name="Hortic Res">
        <title>The domestication of Cucurbita argyrosperma as revealed by the genome of its wild relative.</title>
        <authorList>
            <person name="Barrera-Redondo J."/>
            <person name="Sanchez-de la Vega G."/>
            <person name="Aguirre-Liguori J.A."/>
            <person name="Castellanos-Morales G."/>
            <person name="Gutierrez-Guerrero Y.T."/>
            <person name="Aguirre-Dugua X."/>
            <person name="Aguirre-Planter E."/>
            <person name="Tenaillon M.I."/>
            <person name="Lira-Saade R."/>
            <person name="Eguiarte L.E."/>
        </authorList>
    </citation>
    <scope>NUCLEOTIDE SEQUENCE [LARGE SCALE GENOMIC DNA]</scope>
    <source>
        <strain evidence="4">JBR-2021</strain>
    </source>
</reference>
<dbReference type="Proteomes" id="UP000685013">
    <property type="component" value="Chromosome 4"/>
</dbReference>
<dbReference type="PANTHER" id="PTHR31623:SF46">
    <property type="entry name" value="VINORINE SYNTHASE-LIKE"/>
    <property type="match status" value="1"/>
</dbReference>
<gene>
    <name evidence="4" type="primary">SAT</name>
    <name evidence="4" type="ORF">SDJN03_06806</name>
</gene>
<comment type="similarity">
    <text evidence="1">Belongs to the plant acyltransferase family.</text>
</comment>
<evidence type="ECO:0000313" key="5">
    <source>
        <dbReference type="Proteomes" id="UP000685013"/>
    </source>
</evidence>
<keyword evidence="5" id="KW-1185">Reference proteome</keyword>
<evidence type="ECO:0000256" key="3">
    <source>
        <dbReference type="ARBA" id="ARBA00023315"/>
    </source>
</evidence>
<evidence type="ECO:0000313" key="4">
    <source>
        <dbReference type="EMBL" id="KAG6601573.1"/>
    </source>
</evidence>
<accession>A0AAV6NQP6</accession>
<evidence type="ECO:0000256" key="2">
    <source>
        <dbReference type="ARBA" id="ARBA00022679"/>
    </source>
</evidence>
<keyword evidence="3" id="KW-0012">Acyltransferase</keyword>
<dbReference type="Pfam" id="PF02458">
    <property type="entry name" value="Transferase"/>
    <property type="match status" value="1"/>
</dbReference>
<proteinExistence type="inferred from homology"/>
<dbReference type="AlphaFoldDB" id="A0AAV6NQP6"/>
<dbReference type="EMBL" id="JAGKQH010000004">
    <property type="protein sequence ID" value="KAG6601573.1"/>
    <property type="molecule type" value="Genomic_DNA"/>
</dbReference>
<dbReference type="PANTHER" id="PTHR31623">
    <property type="entry name" value="F21J9.9"/>
    <property type="match status" value="1"/>
</dbReference>
<keyword evidence="2" id="KW-0808">Transferase</keyword>
<organism evidence="4 5">
    <name type="scientific">Cucurbita argyrosperma subsp. sororia</name>
    <dbReference type="NCBI Taxonomy" id="37648"/>
    <lineage>
        <taxon>Eukaryota</taxon>
        <taxon>Viridiplantae</taxon>
        <taxon>Streptophyta</taxon>
        <taxon>Embryophyta</taxon>
        <taxon>Tracheophyta</taxon>
        <taxon>Spermatophyta</taxon>
        <taxon>Magnoliopsida</taxon>
        <taxon>eudicotyledons</taxon>
        <taxon>Gunneridae</taxon>
        <taxon>Pentapetalae</taxon>
        <taxon>rosids</taxon>
        <taxon>fabids</taxon>
        <taxon>Cucurbitales</taxon>
        <taxon>Cucurbitaceae</taxon>
        <taxon>Cucurbiteae</taxon>
        <taxon>Cucurbita</taxon>
    </lineage>
</organism>
<evidence type="ECO:0000256" key="1">
    <source>
        <dbReference type="ARBA" id="ARBA00009861"/>
    </source>
</evidence>
<protein>
    <submittedName>
        <fullName evidence="4">Stemmadenine O-acetyltransferase</fullName>
    </submittedName>
</protein>
<feature type="non-terminal residue" evidence="4">
    <location>
        <position position="1"/>
    </location>
</feature>
<name>A0AAV6NQP6_9ROSI</name>
<dbReference type="GO" id="GO:0016746">
    <property type="term" value="F:acyltransferase activity"/>
    <property type="evidence" value="ECO:0007669"/>
    <property type="project" value="UniProtKB-KW"/>
</dbReference>